<dbReference type="PANTHER" id="PTHR45663">
    <property type="entry name" value="GEO12009P1"/>
    <property type="match status" value="1"/>
</dbReference>
<feature type="domain" description="Thioredoxin" evidence="1">
    <location>
        <begin position="1"/>
        <end position="105"/>
    </location>
</feature>
<name>A0A1I3JSA6_9BACL</name>
<dbReference type="InterPro" id="IPR036249">
    <property type="entry name" value="Thioredoxin-like_sf"/>
</dbReference>
<gene>
    <name evidence="2" type="ORF">SAMN05421852_101189</name>
</gene>
<evidence type="ECO:0000259" key="1">
    <source>
        <dbReference type="PROSITE" id="PS51352"/>
    </source>
</evidence>
<dbReference type="OrthoDB" id="7629852at2"/>
<dbReference type="PROSITE" id="PS51352">
    <property type="entry name" value="THIOREDOXIN_2"/>
    <property type="match status" value="1"/>
</dbReference>
<sequence>MKKLGVESFSKFVQMGEKVVEFTADWCPDCKRIEPDLPEIERKFADRYEFGILDVDEATQIAEQYNVKGIPTFLIFKDGEEIGRLPSRDAKTKEQIETFLEGMSQKKL</sequence>
<dbReference type="PANTHER" id="PTHR45663:SF6">
    <property type="entry name" value="THIOREDOXIN-LIKE PROTEIN YDBP"/>
    <property type="match status" value="1"/>
</dbReference>
<dbReference type="GO" id="GO:0005829">
    <property type="term" value="C:cytosol"/>
    <property type="evidence" value="ECO:0007669"/>
    <property type="project" value="TreeGrafter"/>
</dbReference>
<evidence type="ECO:0000313" key="3">
    <source>
        <dbReference type="Proteomes" id="UP000199545"/>
    </source>
</evidence>
<dbReference type="EMBL" id="FORR01000001">
    <property type="protein sequence ID" value="SFI63056.1"/>
    <property type="molecule type" value="Genomic_DNA"/>
</dbReference>
<proteinExistence type="predicted"/>
<evidence type="ECO:0000313" key="2">
    <source>
        <dbReference type="EMBL" id="SFI63056.1"/>
    </source>
</evidence>
<dbReference type="SUPFAM" id="SSF52833">
    <property type="entry name" value="Thioredoxin-like"/>
    <property type="match status" value="1"/>
</dbReference>
<dbReference type="InterPro" id="IPR013766">
    <property type="entry name" value="Thioredoxin_domain"/>
</dbReference>
<keyword evidence="3" id="KW-1185">Reference proteome</keyword>
<dbReference type="AlphaFoldDB" id="A0A1I3JSA6"/>
<reference evidence="2 3" key="1">
    <citation type="submission" date="2016-10" db="EMBL/GenBank/DDBJ databases">
        <authorList>
            <person name="de Groot N.N."/>
        </authorList>
    </citation>
    <scope>NUCLEOTIDE SEQUENCE [LARGE SCALE GENOMIC DNA]</scope>
    <source>
        <strain evidence="2 3">DSM 44778</strain>
    </source>
</reference>
<dbReference type="RefSeq" id="WP_093227167.1">
    <property type="nucleotide sequence ID" value="NZ_FORR01000001.1"/>
</dbReference>
<dbReference type="CDD" id="cd02947">
    <property type="entry name" value="TRX_family"/>
    <property type="match status" value="1"/>
</dbReference>
<organism evidence="2 3">
    <name type="scientific">Thermoflavimicrobium dichotomicum</name>
    <dbReference type="NCBI Taxonomy" id="46223"/>
    <lineage>
        <taxon>Bacteria</taxon>
        <taxon>Bacillati</taxon>
        <taxon>Bacillota</taxon>
        <taxon>Bacilli</taxon>
        <taxon>Bacillales</taxon>
        <taxon>Thermoactinomycetaceae</taxon>
        <taxon>Thermoflavimicrobium</taxon>
    </lineage>
</organism>
<dbReference type="Proteomes" id="UP000199545">
    <property type="component" value="Unassembled WGS sequence"/>
</dbReference>
<protein>
    <submittedName>
        <fullName evidence="2">Thioredoxin</fullName>
    </submittedName>
</protein>
<dbReference type="PRINTS" id="PR00421">
    <property type="entry name" value="THIOREDOXIN"/>
</dbReference>
<dbReference type="GO" id="GO:0045454">
    <property type="term" value="P:cell redox homeostasis"/>
    <property type="evidence" value="ECO:0007669"/>
    <property type="project" value="TreeGrafter"/>
</dbReference>
<accession>A0A1I3JSA6</accession>
<dbReference type="Gene3D" id="3.40.30.10">
    <property type="entry name" value="Glutaredoxin"/>
    <property type="match status" value="1"/>
</dbReference>
<dbReference type="Pfam" id="PF00085">
    <property type="entry name" value="Thioredoxin"/>
    <property type="match status" value="1"/>
</dbReference>
<dbReference type="GO" id="GO:0015035">
    <property type="term" value="F:protein-disulfide reductase activity"/>
    <property type="evidence" value="ECO:0007669"/>
    <property type="project" value="TreeGrafter"/>
</dbReference>
<dbReference type="STRING" id="46223.SAMN05421852_101189"/>